<keyword evidence="3" id="KW-1185">Reference proteome</keyword>
<dbReference type="AlphaFoldDB" id="A0A1E3NKA6"/>
<feature type="compositionally biased region" description="Polar residues" evidence="1">
    <location>
        <begin position="82"/>
        <end position="93"/>
    </location>
</feature>
<feature type="compositionally biased region" description="Basic and acidic residues" evidence="1">
    <location>
        <begin position="107"/>
        <end position="117"/>
    </location>
</feature>
<protein>
    <submittedName>
        <fullName evidence="2">Uncharacterized protein</fullName>
    </submittedName>
</protein>
<organism evidence="2 3">
    <name type="scientific">Pichia membranifaciens NRRL Y-2026</name>
    <dbReference type="NCBI Taxonomy" id="763406"/>
    <lineage>
        <taxon>Eukaryota</taxon>
        <taxon>Fungi</taxon>
        <taxon>Dikarya</taxon>
        <taxon>Ascomycota</taxon>
        <taxon>Saccharomycotina</taxon>
        <taxon>Pichiomycetes</taxon>
        <taxon>Pichiales</taxon>
        <taxon>Pichiaceae</taxon>
        <taxon>Pichia</taxon>
    </lineage>
</organism>
<dbReference type="EMBL" id="KV454003">
    <property type="protein sequence ID" value="ODQ46550.1"/>
    <property type="molecule type" value="Genomic_DNA"/>
</dbReference>
<evidence type="ECO:0000313" key="3">
    <source>
        <dbReference type="Proteomes" id="UP000094455"/>
    </source>
</evidence>
<reference evidence="2 3" key="1">
    <citation type="journal article" date="2016" name="Proc. Natl. Acad. Sci. U.S.A.">
        <title>Comparative genomics of biotechnologically important yeasts.</title>
        <authorList>
            <person name="Riley R."/>
            <person name="Haridas S."/>
            <person name="Wolfe K.H."/>
            <person name="Lopes M.R."/>
            <person name="Hittinger C.T."/>
            <person name="Goeker M."/>
            <person name="Salamov A.A."/>
            <person name="Wisecaver J.H."/>
            <person name="Long T.M."/>
            <person name="Calvey C.H."/>
            <person name="Aerts A.L."/>
            <person name="Barry K.W."/>
            <person name="Choi C."/>
            <person name="Clum A."/>
            <person name="Coughlan A.Y."/>
            <person name="Deshpande S."/>
            <person name="Douglass A.P."/>
            <person name="Hanson S.J."/>
            <person name="Klenk H.-P."/>
            <person name="LaButti K.M."/>
            <person name="Lapidus A."/>
            <person name="Lindquist E.A."/>
            <person name="Lipzen A.M."/>
            <person name="Meier-Kolthoff J.P."/>
            <person name="Ohm R.A."/>
            <person name="Otillar R.P."/>
            <person name="Pangilinan J.L."/>
            <person name="Peng Y."/>
            <person name="Rokas A."/>
            <person name="Rosa C.A."/>
            <person name="Scheuner C."/>
            <person name="Sibirny A.A."/>
            <person name="Slot J.C."/>
            <person name="Stielow J.B."/>
            <person name="Sun H."/>
            <person name="Kurtzman C.P."/>
            <person name="Blackwell M."/>
            <person name="Grigoriev I.V."/>
            <person name="Jeffries T.W."/>
        </authorList>
    </citation>
    <scope>NUCLEOTIDE SEQUENCE [LARGE SCALE GENOMIC DNA]</scope>
    <source>
        <strain evidence="2 3">NRRL Y-2026</strain>
    </source>
</reference>
<dbReference type="GeneID" id="30177883"/>
<gene>
    <name evidence="2" type="ORF">PICMEDRAFT_16414</name>
</gene>
<accession>A0A1E3NKA6</accession>
<sequence length="375" mass="41422">MFSKVENIFLCAVFFMLDKHDMTVEGMVSSFGSAEKTKYDNFVNIFRMIESEDYRQKLTAEDEAAVAPEPEEGVKQEKVPDQTAQKSRLGSQSRQEEERGSRKRVRFAGDEGAKQAEDDQAATDGAVVACETQDAAEPHTKRPRPESVHYTEQVAGLVSELRTSINDYTLLLLELDQQHTRTANTGLTREQITAELSSALRRLRQYDDAAVRHELGRGAAPALCVQLHGDLERFRFKRYEVQSRLPPGVLTDHKAPDDSSVFADSDDSDGSADIVPATPLEQQLAQRIDAVRAVVAASLDGPDGHVPVSTDTLDRAVKAGVFISRRCEQHLTAVLARATELCVAASDATRAARERLLELEERGETGPEQEVGVER</sequence>
<name>A0A1E3NKA6_9ASCO</name>
<evidence type="ECO:0000313" key="2">
    <source>
        <dbReference type="EMBL" id="ODQ46550.1"/>
    </source>
</evidence>
<feature type="region of interest" description="Disordered" evidence="1">
    <location>
        <begin position="248"/>
        <end position="273"/>
    </location>
</feature>
<evidence type="ECO:0000256" key="1">
    <source>
        <dbReference type="SAM" id="MobiDB-lite"/>
    </source>
</evidence>
<dbReference type="RefSeq" id="XP_019017663.1">
    <property type="nucleotide sequence ID" value="XM_019161196.1"/>
</dbReference>
<feature type="region of interest" description="Disordered" evidence="1">
    <location>
        <begin position="63"/>
        <end position="123"/>
    </location>
</feature>
<proteinExistence type="predicted"/>
<dbReference type="Proteomes" id="UP000094455">
    <property type="component" value="Unassembled WGS sequence"/>
</dbReference>